<dbReference type="Gene3D" id="1.20.120.330">
    <property type="entry name" value="Nucleotidyltransferases domain 2"/>
    <property type="match status" value="1"/>
</dbReference>
<dbReference type="Proteomes" id="UP000000641">
    <property type="component" value="Chromosome"/>
</dbReference>
<accession>A1RYW2</accession>
<dbReference type="STRING" id="368408.Tpen_0992"/>
<keyword evidence="3" id="KW-1185">Reference proteome</keyword>
<dbReference type="GeneID" id="4601968"/>
<dbReference type="eggNOG" id="arCOG01191">
    <property type="taxonomic scope" value="Archaea"/>
</dbReference>
<evidence type="ECO:0000259" key="1">
    <source>
        <dbReference type="PROSITE" id="PS50910"/>
    </source>
</evidence>
<reference evidence="3" key="1">
    <citation type="journal article" date="2008" name="J. Bacteriol.">
        <title>Genome sequence of Thermofilum pendens reveals an exceptional loss of biosynthetic pathways without genome reduction.</title>
        <authorList>
            <person name="Anderson I."/>
            <person name="Rodriguez J."/>
            <person name="Susanti D."/>
            <person name="Porat I."/>
            <person name="Reich C."/>
            <person name="Ulrich L.E."/>
            <person name="Elkins J.G."/>
            <person name="Mavromatis K."/>
            <person name="Lykidis A."/>
            <person name="Kim E."/>
            <person name="Thompson L.S."/>
            <person name="Nolan M."/>
            <person name="Land M."/>
            <person name="Copeland A."/>
            <person name="Lapidus A."/>
            <person name="Lucas S."/>
            <person name="Detter C."/>
            <person name="Zhulin I.B."/>
            <person name="Olsen G.J."/>
            <person name="Whitman W."/>
            <person name="Mukhopadhyay B."/>
            <person name="Bristow J."/>
            <person name="Kyrpides N."/>
        </authorList>
    </citation>
    <scope>NUCLEOTIDE SEQUENCE [LARGE SCALE GENOMIC DNA]</scope>
    <source>
        <strain evidence="3">DSM 2475 / Hrk 5</strain>
    </source>
</reference>
<dbReference type="SUPFAM" id="SSF81593">
    <property type="entry name" value="Nucleotidyltransferase substrate binding subunit/domain"/>
    <property type="match status" value="1"/>
</dbReference>
<dbReference type="OrthoDB" id="101044at2157"/>
<dbReference type="KEGG" id="tpe:Tpen_0992"/>
<dbReference type="PROSITE" id="PS50910">
    <property type="entry name" value="HEPN"/>
    <property type="match status" value="1"/>
</dbReference>
<gene>
    <name evidence="2" type="ordered locus">Tpen_0992</name>
</gene>
<dbReference type="HOGENOM" id="CLU_123170_1_1_2"/>
<feature type="domain" description="HEPN" evidence="1">
    <location>
        <begin position="7"/>
        <end position="131"/>
    </location>
</feature>
<name>A1RYW2_THEPD</name>
<dbReference type="SMART" id="SM00748">
    <property type="entry name" value="HEPN"/>
    <property type="match status" value="1"/>
</dbReference>
<sequence>MSGELVARLKRRALDFLDEALSAKNADLAAFFLEQAAQLYVKATLLELVGRETRGHGVRELLGLLARELESYGFGEAAGRILGFVDGRRRELVLLEEAYTASRYGEAEYSAKDVERLAATVKDLIKLLDEVAENVKLG</sequence>
<evidence type="ECO:0000313" key="3">
    <source>
        <dbReference type="Proteomes" id="UP000000641"/>
    </source>
</evidence>
<dbReference type="RefSeq" id="WP_011752657.1">
    <property type="nucleotide sequence ID" value="NC_008698.1"/>
</dbReference>
<protein>
    <submittedName>
        <fullName evidence="2">HEPN domain protein</fullName>
    </submittedName>
</protein>
<dbReference type="EMBL" id="CP000505">
    <property type="protein sequence ID" value="ABL78392.1"/>
    <property type="molecule type" value="Genomic_DNA"/>
</dbReference>
<dbReference type="EnsemblBacteria" id="ABL78392">
    <property type="protein sequence ID" value="ABL78392"/>
    <property type="gene ID" value="Tpen_0992"/>
</dbReference>
<dbReference type="AlphaFoldDB" id="A1RYW2"/>
<evidence type="ECO:0000313" key="2">
    <source>
        <dbReference type="EMBL" id="ABL78392.1"/>
    </source>
</evidence>
<proteinExistence type="predicted"/>
<organism evidence="2 3">
    <name type="scientific">Thermofilum pendens (strain DSM 2475 / Hrk 5)</name>
    <dbReference type="NCBI Taxonomy" id="368408"/>
    <lineage>
        <taxon>Archaea</taxon>
        <taxon>Thermoproteota</taxon>
        <taxon>Thermoprotei</taxon>
        <taxon>Thermofilales</taxon>
        <taxon>Thermofilaceae</taxon>
        <taxon>Thermofilum</taxon>
    </lineage>
</organism>
<dbReference type="Pfam" id="PF05168">
    <property type="entry name" value="HEPN"/>
    <property type="match status" value="1"/>
</dbReference>
<dbReference type="InterPro" id="IPR007842">
    <property type="entry name" value="HEPN_dom"/>
</dbReference>